<evidence type="ECO:0000313" key="2">
    <source>
        <dbReference type="WBParaSite" id="TMUE_1000005630.1"/>
    </source>
</evidence>
<reference evidence="2" key="1">
    <citation type="submission" date="2019-12" db="UniProtKB">
        <authorList>
            <consortium name="WormBaseParasite"/>
        </authorList>
    </citation>
    <scope>IDENTIFICATION</scope>
</reference>
<keyword evidence="1" id="KW-1185">Reference proteome</keyword>
<evidence type="ECO:0000313" key="1">
    <source>
        <dbReference type="Proteomes" id="UP000046395"/>
    </source>
</evidence>
<dbReference type="WBParaSite" id="TMUE_1000005630.1">
    <property type="protein sequence ID" value="TMUE_1000005630.1"/>
    <property type="gene ID" value="WBGene00302579"/>
</dbReference>
<sequence length="89" mass="10201">MSSCRTLCLFNGVFSTSIVRYYIAGIVFRLCELSERGLRCFTAYTKLFCSFSSAFTQVIVFTKRVHFAPTEYPVEKQISRVLALLLLLQ</sequence>
<name>A0A5S6QEV5_TRIMR</name>
<dbReference type="AlphaFoldDB" id="A0A5S6QEV5"/>
<organism evidence="1 2">
    <name type="scientific">Trichuris muris</name>
    <name type="common">Mouse whipworm</name>
    <dbReference type="NCBI Taxonomy" id="70415"/>
    <lineage>
        <taxon>Eukaryota</taxon>
        <taxon>Metazoa</taxon>
        <taxon>Ecdysozoa</taxon>
        <taxon>Nematoda</taxon>
        <taxon>Enoplea</taxon>
        <taxon>Dorylaimia</taxon>
        <taxon>Trichinellida</taxon>
        <taxon>Trichuridae</taxon>
        <taxon>Trichuris</taxon>
    </lineage>
</organism>
<dbReference type="Proteomes" id="UP000046395">
    <property type="component" value="Unassembled WGS sequence"/>
</dbReference>
<accession>A0A5S6QEV5</accession>
<protein>
    <submittedName>
        <fullName evidence="2">Secreted protein</fullName>
    </submittedName>
</protein>
<proteinExistence type="predicted"/>